<keyword evidence="6" id="KW-0012">Acyltransferase</keyword>
<dbReference type="InterPro" id="IPR026586">
    <property type="entry name" value="Type2_DapD"/>
</dbReference>
<dbReference type="STRING" id="1790137.AXE80_10630"/>
<dbReference type="Proteomes" id="UP000092967">
    <property type="component" value="Chromosome"/>
</dbReference>
<dbReference type="Gene3D" id="3.30.60.70">
    <property type="entry name" value="Trimeric LpxA-like enzymes"/>
    <property type="match status" value="1"/>
</dbReference>
<dbReference type="OrthoDB" id="9782799at2"/>
<evidence type="ECO:0000256" key="2">
    <source>
        <dbReference type="ARBA" id="ARBA00022605"/>
    </source>
</evidence>
<evidence type="ECO:0000256" key="6">
    <source>
        <dbReference type="ARBA" id="ARBA00023315"/>
    </source>
</evidence>
<protein>
    <recommendedName>
        <fullName evidence="7">2,3,4,5-tetrahydropyridine-2,6-dicarboxylate N-succinyltransferase middle domain-containing protein</fullName>
    </recommendedName>
</protein>
<dbReference type="GO" id="GO:0009085">
    <property type="term" value="P:lysine biosynthetic process"/>
    <property type="evidence" value="ECO:0007669"/>
    <property type="project" value="UniProtKB-KW"/>
</dbReference>
<feature type="domain" description="2,3,4,5-tetrahydropyridine-2,6-dicarboxylate N-succinyltransferase middle" evidence="7">
    <location>
        <begin position="165"/>
        <end position="204"/>
    </location>
</feature>
<dbReference type="InterPro" id="IPR038361">
    <property type="entry name" value="THDPS_M_sf"/>
</dbReference>
<dbReference type="InterPro" id="IPR001451">
    <property type="entry name" value="Hexapep"/>
</dbReference>
<evidence type="ECO:0000259" key="7">
    <source>
        <dbReference type="Pfam" id="PF14789"/>
    </source>
</evidence>
<keyword evidence="9" id="KW-1185">Reference proteome</keyword>
<dbReference type="Pfam" id="PF14602">
    <property type="entry name" value="Hexapep_2"/>
    <property type="match status" value="1"/>
</dbReference>
<dbReference type="Gene3D" id="2.160.10.10">
    <property type="entry name" value="Hexapeptide repeat proteins"/>
    <property type="match status" value="1"/>
</dbReference>
<evidence type="ECO:0000256" key="1">
    <source>
        <dbReference type="ARBA" id="ARBA00022490"/>
    </source>
</evidence>
<dbReference type="InterPro" id="IPR032784">
    <property type="entry name" value="THDPS_M"/>
</dbReference>
<dbReference type="Pfam" id="PF14790">
    <property type="entry name" value="THDPS_N"/>
    <property type="match status" value="1"/>
</dbReference>
<dbReference type="CDD" id="cd04649">
    <property type="entry name" value="LbH_THP_succinylT_putative"/>
    <property type="match status" value="1"/>
</dbReference>
<evidence type="ECO:0000256" key="3">
    <source>
        <dbReference type="ARBA" id="ARBA00022679"/>
    </source>
</evidence>
<reference evidence="8 9" key="1">
    <citation type="submission" date="2016-02" db="EMBL/GenBank/DDBJ databases">
        <authorList>
            <person name="Wen L."/>
            <person name="He K."/>
            <person name="Yang H."/>
        </authorList>
    </citation>
    <scope>NUCLEOTIDE SEQUENCE [LARGE SCALE GENOMIC DNA]</scope>
    <source>
        <strain evidence="8 9">CZ1127</strain>
    </source>
</reference>
<dbReference type="RefSeq" id="WP_083194654.1">
    <property type="nucleotide sequence ID" value="NZ_CP014224.1"/>
</dbReference>
<dbReference type="Pfam" id="PF14789">
    <property type="entry name" value="THDPS_M"/>
    <property type="match status" value="1"/>
</dbReference>
<proteinExistence type="inferred from homology"/>
<dbReference type="GO" id="GO:0008666">
    <property type="term" value="F:2,3,4,5-tetrahydropyridine-2,6-dicarboxylate N-succinyltransferase activity"/>
    <property type="evidence" value="ECO:0007669"/>
    <property type="project" value="InterPro"/>
</dbReference>
<organism evidence="8 9">
    <name type="scientific">Wenyingzhuangia fucanilytica</name>
    <dbReference type="NCBI Taxonomy" id="1790137"/>
    <lineage>
        <taxon>Bacteria</taxon>
        <taxon>Pseudomonadati</taxon>
        <taxon>Bacteroidota</taxon>
        <taxon>Flavobacteriia</taxon>
        <taxon>Flavobacteriales</taxon>
        <taxon>Flavobacteriaceae</taxon>
        <taxon>Wenyingzhuangia</taxon>
    </lineage>
</organism>
<keyword evidence="4" id="KW-0220">Diaminopimelate biosynthesis</keyword>
<evidence type="ECO:0000313" key="8">
    <source>
        <dbReference type="EMBL" id="ANW96699.1"/>
    </source>
</evidence>
<dbReference type="EMBL" id="CP014224">
    <property type="protein sequence ID" value="ANW96699.1"/>
    <property type="molecule type" value="Genomic_DNA"/>
</dbReference>
<keyword evidence="5" id="KW-0457">Lysine biosynthesis</keyword>
<keyword evidence="1" id="KW-0963">Cytoplasm</keyword>
<evidence type="ECO:0000256" key="4">
    <source>
        <dbReference type="ARBA" id="ARBA00022915"/>
    </source>
</evidence>
<accession>A0A1B1Y7I6</accession>
<dbReference type="Gene3D" id="3.30.70.2010">
    <property type="match status" value="1"/>
</dbReference>
<name>A0A1B1Y7I6_9FLAO</name>
<evidence type="ECO:0000256" key="5">
    <source>
        <dbReference type="ARBA" id="ARBA00023154"/>
    </source>
</evidence>
<sequence>MNTIEDFKAYVAKVEATEGYSKPLAFGLGIRRSKGDKVLDVNFPGINWDTAFGTAALLQDVTGFKGSENGFVTVSKAQLQKAFDNFAAFHGEIEKHPNIVIIQQLLENIAQPSNTYQEIDVVAYFLFDKDQPVADAVEGYFKLQCLSQLHVLPHGLSLEGVFGKLNNIAWTNHGPILPEDLSAERIKATFKGENIIVTHVDKFPYMVNYHVPNGVRIASGSQVRLGAHCAVGTTVMPAGYINFNAGTKGNAMIEGRVSAGVVVGHDSDLGGGVSIMGTLSGGNKNVISIGDKCLLGANSGTGISLGFGCTIAAGVYVTAAAKVWLYDANKQPVDINGKVVEEGQNIVKGAELNGKDKLLFLLDSTNGHLTCRPNPKTIELNEALHVKN</sequence>
<dbReference type="InterPro" id="IPR011004">
    <property type="entry name" value="Trimer_LpxA-like_sf"/>
</dbReference>
<dbReference type="HAMAP" id="MF_02122">
    <property type="entry name" value="DapD_type2"/>
    <property type="match status" value="1"/>
</dbReference>
<keyword evidence="2" id="KW-0028">Amino-acid biosynthesis</keyword>
<dbReference type="GO" id="GO:0019877">
    <property type="term" value="P:diaminopimelate biosynthetic process"/>
    <property type="evidence" value="ECO:0007669"/>
    <property type="project" value="UniProtKB-KW"/>
</dbReference>
<evidence type="ECO:0000313" key="9">
    <source>
        <dbReference type="Proteomes" id="UP000092967"/>
    </source>
</evidence>
<keyword evidence="3" id="KW-0808">Transferase</keyword>
<gene>
    <name evidence="8" type="ORF">AXE80_10630</name>
</gene>
<dbReference type="KEGG" id="wfu:AXE80_10630"/>
<dbReference type="AlphaFoldDB" id="A0A1B1Y7I6"/>
<dbReference type="SUPFAM" id="SSF51161">
    <property type="entry name" value="Trimeric LpxA-like enzymes"/>
    <property type="match status" value="1"/>
</dbReference>